<dbReference type="EMBL" id="ANHY01000014">
    <property type="protein sequence ID" value="EKV28932.1"/>
    <property type="molecule type" value="Genomic_DNA"/>
</dbReference>
<protein>
    <submittedName>
        <fullName evidence="2">Uncharacterized protein</fullName>
    </submittedName>
</protein>
<name>K9GUN7_9PROT</name>
<accession>K9GUN7</accession>
<proteinExistence type="predicted"/>
<sequence>MRHAPATDSDHDPEQEDDAPRQGGRPTQPTPNSFEHDTPLGSRTVMRGMG</sequence>
<dbReference type="STRING" id="1238182.C882_0696"/>
<keyword evidence="3" id="KW-1185">Reference proteome</keyword>
<evidence type="ECO:0000313" key="3">
    <source>
        <dbReference type="Proteomes" id="UP000009881"/>
    </source>
</evidence>
<feature type="region of interest" description="Disordered" evidence="1">
    <location>
        <begin position="1"/>
        <end position="50"/>
    </location>
</feature>
<organism evidence="2 3">
    <name type="scientific">Caenispirillum salinarum AK4</name>
    <dbReference type="NCBI Taxonomy" id="1238182"/>
    <lineage>
        <taxon>Bacteria</taxon>
        <taxon>Pseudomonadati</taxon>
        <taxon>Pseudomonadota</taxon>
        <taxon>Alphaproteobacteria</taxon>
        <taxon>Rhodospirillales</taxon>
        <taxon>Novispirillaceae</taxon>
        <taxon>Caenispirillum</taxon>
    </lineage>
</organism>
<comment type="caution">
    <text evidence="2">The sequence shown here is derived from an EMBL/GenBank/DDBJ whole genome shotgun (WGS) entry which is preliminary data.</text>
</comment>
<evidence type="ECO:0000313" key="2">
    <source>
        <dbReference type="EMBL" id="EKV28932.1"/>
    </source>
</evidence>
<dbReference type="Proteomes" id="UP000009881">
    <property type="component" value="Unassembled WGS sequence"/>
</dbReference>
<gene>
    <name evidence="2" type="ORF">C882_0696</name>
</gene>
<evidence type="ECO:0000256" key="1">
    <source>
        <dbReference type="SAM" id="MobiDB-lite"/>
    </source>
</evidence>
<reference evidence="2 3" key="1">
    <citation type="journal article" date="2013" name="Genome Announc.">
        <title>Draft Genome Sequence of an Alphaproteobacterium, Caenispirillum salinarum AK4(T), Isolated from a Solar Saltern.</title>
        <authorList>
            <person name="Khatri I."/>
            <person name="Singh A."/>
            <person name="Korpole S."/>
            <person name="Pinnaka A.K."/>
            <person name="Subramanian S."/>
        </authorList>
    </citation>
    <scope>NUCLEOTIDE SEQUENCE [LARGE SCALE GENOMIC DNA]</scope>
    <source>
        <strain evidence="2 3">AK4</strain>
    </source>
</reference>
<dbReference type="AlphaFoldDB" id="K9GUN7"/>